<evidence type="ECO:0000313" key="2">
    <source>
        <dbReference type="Proteomes" id="UP000078492"/>
    </source>
</evidence>
<keyword evidence="2" id="KW-1185">Reference proteome</keyword>
<dbReference type="Proteomes" id="UP000078492">
    <property type="component" value="Unassembled WGS sequence"/>
</dbReference>
<accession>A0A151J7K5</accession>
<reference evidence="1 2" key="1">
    <citation type="submission" date="2015-09" db="EMBL/GenBank/DDBJ databases">
        <title>Trachymyrmex cornetzi WGS genome.</title>
        <authorList>
            <person name="Nygaard S."/>
            <person name="Hu H."/>
            <person name="Boomsma J."/>
            <person name="Zhang G."/>
        </authorList>
    </citation>
    <scope>NUCLEOTIDE SEQUENCE [LARGE SCALE GENOMIC DNA]</scope>
    <source>
        <strain evidence="1">Tcor2-1</strain>
        <tissue evidence="1">Whole body</tissue>
    </source>
</reference>
<sequence length="259" mass="28873">MGHQRAAPQLAPCTITEPIVISASHQSATPQNMNEEQLDELFNEMDVDFENILDQESSDEELLSDDTECDSDLSECEMDVVEKFISVAEIGTLNPRTKVCISHDYFTTGGALALCTKCMFNIADIVDAGMYIYRKHETGSFGKLSGRSCTNCRSPLCKIVLKTWKTTSEWNANCWSSATRSLLWLEELCRTKRPRLAVGQRQSAVARIERLVGAKSQLERRFVHVGGEYAGSGYASGNERSLVWREIEAFESRIATGPV</sequence>
<gene>
    <name evidence="1" type="ORF">ALC57_07657</name>
</gene>
<evidence type="ECO:0000313" key="1">
    <source>
        <dbReference type="EMBL" id="KYN19998.1"/>
    </source>
</evidence>
<organism evidence="1 2">
    <name type="scientific">Trachymyrmex cornetzi</name>
    <dbReference type="NCBI Taxonomy" id="471704"/>
    <lineage>
        <taxon>Eukaryota</taxon>
        <taxon>Metazoa</taxon>
        <taxon>Ecdysozoa</taxon>
        <taxon>Arthropoda</taxon>
        <taxon>Hexapoda</taxon>
        <taxon>Insecta</taxon>
        <taxon>Pterygota</taxon>
        <taxon>Neoptera</taxon>
        <taxon>Endopterygota</taxon>
        <taxon>Hymenoptera</taxon>
        <taxon>Apocrita</taxon>
        <taxon>Aculeata</taxon>
        <taxon>Formicoidea</taxon>
        <taxon>Formicidae</taxon>
        <taxon>Myrmicinae</taxon>
        <taxon>Trachymyrmex</taxon>
    </lineage>
</organism>
<dbReference type="EMBL" id="KQ979652">
    <property type="protein sequence ID" value="KYN19998.1"/>
    <property type="molecule type" value="Genomic_DNA"/>
</dbReference>
<name>A0A151J7K5_9HYME</name>
<proteinExistence type="predicted"/>
<protein>
    <submittedName>
        <fullName evidence="1">Uncharacterized protein</fullName>
    </submittedName>
</protein>
<dbReference type="AlphaFoldDB" id="A0A151J7K5"/>